<dbReference type="EMBL" id="CM000609">
    <property type="protein sequence ID" value="EEC49319.1"/>
    <property type="molecule type" value="Genomic_DNA"/>
</dbReference>
<reference evidence="3" key="2">
    <citation type="submission" date="2008-08" db="EMBL/GenBank/DDBJ databases">
        <authorList>
            <consortium name="Diatom Consortium"/>
            <person name="Grigoriev I."/>
            <person name="Grimwood J."/>
            <person name="Kuo A."/>
            <person name="Otillar R.P."/>
            <person name="Salamov A."/>
            <person name="Detter J.C."/>
            <person name="Lindquist E."/>
            <person name="Shapiro H."/>
            <person name="Lucas S."/>
            <person name="Glavina del Rio T."/>
            <person name="Pitluck S."/>
            <person name="Rokhsar D."/>
            <person name="Bowler C."/>
        </authorList>
    </citation>
    <scope>GENOME REANNOTATION</scope>
    <source>
        <strain evidence="3">CCAP 1055/1</strain>
    </source>
</reference>
<dbReference type="InterPro" id="IPR027417">
    <property type="entry name" value="P-loop_NTPase"/>
</dbReference>
<dbReference type="GO" id="GO:0003924">
    <property type="term" value="F:GTPase activity"/>
    <property type="evidence" value="ECO:0007669"/>
    <property type="project" value="InterPro"/>
</dbReference>
<dbReference type="RefSeq" id="XP_002179496.1">
    <property type="nucleotide sequence ID" value="XM_002179460.1"/>
</dbReference>
<dbReference type="STRING" id="556484.B7FX57"/>
<sequence length="158" mass="17704">MTAAKCRDDVTNEFHPFQEATIGVSFLSKTVICIDTNKAIKLKIWDTAGQERYQSLTPLYFRGAGAAILVYDICRRHSKHLAIPDNRSVSEEEAREFSRSISAYYTETSARNNQNIAELFQELARQSAATLVNEDSLTVNDNTVDFSASEVPKKTCCL</sequence>
<dbReference type="InterPro" id="IPR001806">
    <property type="entry name" value="Small_GTPase"/>
</dbReference>
<organism evidence="2 3">
    <name type="scientific">Phaeodactylum tricornutum (strain CCAP 1055/1)</name>
    <dbReference type="NCBI Taxonomy" id="556484"/>
    <lineage>
        <taxon>Eukaryota</taxon>
        <taxon>Sar</taxon>
        <taxon>Stramenopiles</taxon>
        <taxon>Ochrophyta</taxon>
        <taxon>Bacillariophyta</taxon>
        <taxon>Bacillariophyceae</taxon>
        <taxon>Bacillariophycidae</taxon>
        <taxon>Naviculales</taxon>
        <taxon>Phaeodactylaceae</taxon>
        <taxon>Phaeodactylum</taxon>
    </lineage>
</organism>
<reference evidence="2 3" key="1">
    <citation type="journal article" date="2008" name="Nature">
        <title>The Phaeodactylum genome reveals the evolutionary history of diatom genomes.</title>
        <authorList>
            <person name="Bowler C."/>
            <person name="Allen A.E."/>
            <person name="Badger J.H."/>
            <person name="Grimwood J."/>
            <person name="Jabbari K."/>
            <person name="Kuo A."/>
            <person name="Maheswari U."/>
            <person name="Martens C."/>
            <person name="Maumus F."/>
            <person name="Otillar R.P."/>
            <person name="Rayko E."/>
            <person name="Salamov A."/>
            <person name="Vandepoele K."/>
            <person name="Beszteri B."/>
            <person name="Gruber A."/>
            <person name="Heijde M."/>
            <person name="Katinka M."/>
            <person name="Mock T."/>
            <person name="Valentin K."/>
            <person name="Verret F."/>
            <person name="Berges J.A."/>
            <person name="Brownlee C."/>
            <person name="Cadoret J.P."/>
            <person name="Chiovitti A."/>
            <person name="Choi C.J."/>
            <person name="Coesel S."/>
            <person name="De Martino A."/>
            <person name="Detter J.C."/>
            <person name="Durkin C."/>
            <person name="Falciatore A."/>
            <person name="Fournet J."/>
            <person name="Haruta M."/>
            <person name="Huysman M.J."/>
            <person name="Jenkins B.D."/>
            <person name="Jiroutova K."/>
            <person name="Jorgensen R.E."/>
            <person name="Joubert Y."/>
            <person name="Kaplan A."/>
            <person name="Kroger N."/>
            <person name="Kroth P.G."/>
            <person name="La Roche J."/>
            <person name="Lindquist E."/>
            <person name="Lommer M."/>
            <person name="Martin-Jezequel V."/>
            <person name="Lopez P.J."/>
            <person name="Lucas S."/>
            <person name="Mangogna M."/>
            <person name="McGinnis K."/>
            <person name="Medlin L.K."/>
            <person name="Montsant A."/>
            <person name="Oudot-Le Secq M.P."/>
            <person name="Napoli C."/>
            <person name="Obornik M."/>
            <person name="Parker M.S."/>
            <person name="Petit J.L."/>
            <person name="Porcel B.M."/>
            <person name="Poulsen N."/>
            <person name="Robison M."/>
            <person name="Rychlewski L."/>
            <person name="Rynearson T.A."/>
            <person name="Schmutz J."/>
            <person name="Shapiro H."/>
            <person name="Siaut M."/>
            <person name="Stanley M."/>
            <person name="Sussman M.R."/>
            <person name="Taylor A.R."/>
            <person name="Vardi A."/>
            <person name="von Dassow P."/>
            <person name="Vyverman W."/>
            <person name="Willis A."/>
            <person name="Wyrwicz L.S."/>
            <person name="Rokhsar D.S."/>
            <person name="Weissenbach J."/>
            <person name="Armbrust E.V."/>
            <person name="Green B.R."/>
            <person name="Van de Peer Y."/>
            <person name="Grigoriev I.V."/>
        </authorList>
    </citation>
    <scope>NUCLEOTIDE SEQUENCE [LARGE SCALE GENOMIC DNA]</scope>
    <source>
        <strain evidence="2 3">CCAP 1055/1</strain>
    </source>
</reference>
<dbReference type="PANTHER" id="PTHR47978">
    <property type="match status" value="1"/>
</dbReference>
<accession>B7FX57</accession>
<dbReference type="SMART" id="SM00175">
    <property type="entry name" value="RAB"/>
    <property type="match status" value="1"/>
</dbReference>
<dbReference type="PRINTS" id="PR00449">
    <property type="entry name" value="RASTRNSFRMNG"/>
</dbReference>
<dbReference type="PROSITE" id="PS51419">
    <property type="entry name" value="RAB"/>
    <property type="match status" value="1"/>
</dbReference>
<dbReference type="OrthoDB" id="63533at2759"/>
<dbReference type="PaxDb" id="2850-Phatr51825"/>
<proteinExistence type="predicted"/>
<dbReference type="Pfam" id="PF00071">
    <property type="entry name" value="Ras"/>
    <property type="match status" value="2"/>
</dbReference>
<dbReference type="eggNOG" id="KOG0092">
    <property type="taxonomic scope" value="Eukaryota"/>
</dbReference>
<keyword evidence="3" id="KW-1185">Reference proteome</keyword>
<dbReference type="InParanoid" id="B7FX57"/>
<dbReference type="SMART" id="SM00173">
    <property type="entry name" value="RAS"/>
    <property type="match status" value="1"/>
</dbReference>
<dbReference type="GO" id="GO:0005525">
    <property type="term" value="F:GTP binding"/>
    <property type="evidence" value="ECO:0007669"/>
    <property type="project" value="InterPro"/>
</dbReference>
<protein>
    <submittedName>
        <fullName evidence="2">Uncharacterized protein</fullName>
    </submittedName>
</protein>
<gene>
    <name evidence="2" type="primary">Rab5c</name>
    <name evidence="2" type="ORF">PHATRDRAFT_53175</name>
</gene>
<evidence type="ECO:0000313" key="2">
    <source>
        <dbReference type="EMBL" id="EEC49319.1"/>
    </source>
</evidence>
<dbReference type="Proteomes" id="UP000000759">
    <property type="component" value="Chromosome 6"/>
</dbReference>
<evidence type="ECO:0000313" key="3">
    <source>
        <dbReference type="Proteomes" id="UP000000759"/>
    </source>
</evidence>
<dbReference type="SMART" id="SM00174">
    <property type="entry name" value="RHO"/>
    <property type="match status" value="1"/>
</dbReference>
<evidence type="ECO:0000256" key="1">
    <source>
        <dbReference type="ARBA" id="ARBA00022741"/>
    </source>
</evidence>
<dbReference type="AlphaFoldDB" id="B7FX57"/>
<dbReference type="KEGG" id="pti:PHATRDRAFT_53175"/>
<dbReference type="GeneID" id="7199942"/>
<name>B7FX57_PHATC</name>
<keyword evidence="1" id="KW-0547">Nucleotide-binding</keyword>
<dbReference type="Gene3D" id="3.40.50.300">
    <property type="entry name" value="P-loop containing nucleotide triphosphate hydrolases"/>
    <property type="match status" value="2"/>
</dbReference>
<dbReference type="SUPFAM" id="SSF52540">
    <property type="entry name" value="P-loop containing nucleoside triphosphate hydrolases"/>
    <property type="match status" value="1"/>
</dbReference>